<gene>
    <name evidence="2" type="ORF">ACFFX0_09270</name>
</gene>
<accession>A0ABV5FXH3</accession>
<dbReference type="Proteomes" id="UP001589575">
    <property type="component" value="Unassembled WGS sequence"/>
</dbReference>
<evidence type="ECO:0000313" key="3">
    <source>
        <dbReference type="Proteomes" id="UP001589575"/>
    </source>
</evidence>
<comment type="caution">
    <text evidence="2">The sequence shown here is derived from an EMBL/GenBank/DDBJ whole genome shotgun (WGS) entry which is preliminary data.</text>
</comment>
<reference evidence="2 3" key="1">
    <citation type="submission" date="2024-09" db="EMBL/GenBank/DDBJ databases">
        <authorList>
            <person name="Sun Q."/>
            <person name="Mori K."/>
        </authorList>
    </citation>
    <scope>NUCLEOTIDE SEQUENCE [LARGE SCALE GENOMIC DNA]</scope>
    <source>
        <strain evidence="2 3">CCM 7609</strain>
    </source>
</reference>
<proteinExistence type="predicted"/>
<name>A0ABV5FXH3_9MICC</name>
<evidence type="ECO:0000256" key="1">
    <source>
        <dbReference type="SAM" id="MobiDB-lite"/>
    </source>
</evidence>
<keyword evidence="3" id="KW-1185">Reference proteome</keyword>
<evidence type="ECO:0000313" key="2">
    <source>
        <dbReference type="EMBL" id="MFB9071375.1"/>
    </source>
</evidence>
<dbReference type="EMBL" id="JBHMFI010000001">
    <property type="protein sequence ID" value="MFB9071375.1"/>
    <property type="molecule type" value="Genomic_DNA"/>
</dbReference>
<protein>
    <submittedName>
        <fullName evidence="2">Uncharacterized protein</fullName>
    </submittedName>
</protein>
<organism evidence="2 3">
    <name type="scientific">Citricoccus parietis</name>
    <dbReference type="NCBI Taxonomy" id="592307"/>
    <lineage>
        <taxon>Bacteria</taxon>
        <taxon>Bacillati</taxon>
        <taxon>Actinomycetota</taxon>
        <taxon>Actinomycetes</taxon>
        <taxon>Micrococcales</taxon>
        <taxon>Micrococcaceae</taxon>
        <taxon>Citricoccus</taxon>
    </lineage>
</organism>
<sequence length="74" mass="8139">MTPPKRTCSSMEDATALARSSVPRTIPKPVSSQEDSMPRTRGAVEAGMRSILRAPGSAYREIATRRDTHRAVRQ</sequence>
<feature type="region of interest" description="Disordered" evidence="1">
    <location>
        <begin position="1"/>
        <end position="41"/>
    </location>
</feature>